<name>A0A198A0L1_9BACL</name>
<accession>A0A198A0L1</accession>
<evidence type="ECO:0000313" key="4">
    <source>
        <dbReference type="EMBL" id="OAS14632.1"/>
    </source>
</evidence>
<evidence type="ECO:0000313" key="5">
    <source>
        <dbReference type="Proteomes" id="UP000078454"/>
    </source>
</evidence>
<feature type="signal peptide" evidence="2">
    <location>
        <begin position="1"/>
        <end position="25"/>
    </location>
</feature>
<sequence length="189" mass="20094">MYKFVIPASLGVLILLSACGQKDQAATAVSKNTPIATQGTTDKVKAEATPSTKPVETTAVLQKEGTSSDVKITVDSVESKEVAGTNDFLKATAKGVFKIIKLTLVNNQKSVVIADGASYKLVDDQNREYSTSSDAMTAVGMDKSFFLKKIDPGQTLTGYIAFDVPKDAKGFYLKAQGGMSGKEIKLKVE</sequence>
<dbReference type="InterPro" id="IPR029051">
    <property type="entry name" value="DUF4352"/>
</dbReference>
<dbReference type="RefSeq" id="WP_068669690.1">
    <property type="nucleotide sequence ID" value="NZ_LYPB01000089.1"/>
</dbReference>
<dbReference type="Pfam" id="PF11611">
    <property type="entry name" value="DUF4352"/>
    <property type="match status" value="1"/>
</dbReference>
<dbReference type="InterPro" id="IPR029050">
    <property type="entry name" value="Immunoprotect_excell_Ig-like"/>
</dbReference>
<evidence type="ECO:0000256" key="2">
    <source>
        <dbReference type="SAM" id="SignalP"/>
    </source>
</evidence>
<feature type="chain" id="PRO_5008277670" description="DUF4352 domain-containing protein" evidence="2">
    <location>
        <begin position="26"/>
        <end position="189"/>
    </location>
</feature>
<proteinExistence type="predicted"/>
<dbReference type="Proteomes" id="UP000078454">
    <property type="component" value="Unassembled WGS sequence"/>
</dbReference>
<protein>
    <recommendedName>
        <fullName evidence="3">DUF4352 domain-containing protein</fullName>
    </recommendedName>
</protein>
<dbReference type="AlphaFoldDB" id="A0A198A0L1"/>
<evidence type="ECO:0000259" key="3">
    <source>
        <dbReference type="Pfam" id="PF11611"/>
    </source>
</evidence>
<reference evidence="4 5" key="1">
    <citation type="submission" date="2016-05" db="EMBL/GenBank/DDBJ databases">
        <title>Paenibacillus sp. 1ZS3-15 nov., isolated from the rhizosphere soil.</title>
        <authorList>
            <person name="Zhang X.X."/>
            <person name="Zhang J."/>
        </authorList>
    </citation>
    <scope>NUCLEOTIDE SEQUENCE [LARGE SCALE GENOMIC DNA]</scope>
    <source>
        <strain evidence="4 5">1ZS3-15</strain>
    </source>
</reference>
<dbReference type="Gene3D" id="2.60.40.1240">
    <property type="match status" value="1"/>
</dbReference>
<comment type="caution">
    <text evidence="4">The sequence shown here is derived from an EMBL/GenBank/DDBJ whole genome shotgun (WGS) entry which is preliminary data.</text>
</comment>
<evidence type="ECO:0000256" key="1">
    <source>
        <dbReference type="ARBA" id="ARBA00022729"/>
    </source>
</evidence>
<dbReference type="STRING" id="1850517.A8708_34515"/>
<organism evidence="4 5">
    <name type="scientific">Paenibacillus oryzisoli</name>
    <dbReference type="NCBI Taxonomy" id="1850517"/>
    <lineage>
        <taxon>Bacteria</taxon>
        <taxon>Bacillati</taxon>
        <taxon>Bacillota</taxon>
        <taxon>Bacilli</taxon>
        <taxon>Bacillales</taxon>
        <taxon>Paenibacillaceae</taxon>
        <taxon>Paenibacillus</taxon>
    </lineage>
</organism>
<dbReference type="PROSITE" id="PS51257">
    <property type="entry name" value="PROKAR_LIPOPROTEIN"/>
    <property type="match status" value="1"/>
</dbReference>
<feature type="domain" description="DUF4352" evidence="3">
    <location>
        <begin position="66"/>
        <end position="181"/>
    </location>
</feature>
<gene>
    <name evidence="4" type="ORF">A8708_34515</name>
</gene>
<dbReference type="EMBL" id="LYPB01000089">
    <property type="protein sequence ID" value="OAS14632.1"/>
    <property type="molecule type" value="Genomic_DNA"/>
</dbReference>
<keyword evidence="5" id="KW-1185">Reference proteome</keyword>
<keyword evidence="1 2" id="KW-0732">Signal</keyword>